<gene>
    <name evidence="2" type="ORF">J2W36_001984</name>
</gene>
<evidence type="ECO:0000313" key="2">
    <source>
        <dbReference type="EMBL" id="MDP9899733.1"/>
    </source>
</evidence>
<keyword evidence="1" id="KW-0560">Oxidoreductase</keyword>
<dbReference type="PANTHER" id="PTHR43639:SF9">
    <property type="entry name" value="BLL5898 PROTEIN"/>
    <property type="match status" value="1"/>
</dbReference>
<dbReference type="Gene3D" id="3.40.50.720">
    <property type="entry name" value="NAD(P)-binding Rossmann-like Domain"/>
    <property type="match status" value="1"/>
</dbReference>
<dbReference type="Pfam" id="PF13561">
    <property type="entry name" value="adh_short_C2"/>
    <property type="match status" value="1"/>
</dbReference>
<dbReference type="EMBL" id="JAUSRO010000005">
    <property type="protein sequence ID" value="MDP9899733.1"/>
    <property type="molecule type" value="Genomic_DNA"/>
</dbReference>
<dbReference type="InterPro" id="IPR020904">
    <property type="entry name" value="Sc_DH/Rdtase_CS"/>
</dbReference>
<dbReference type="InterPro" id="IPR002347">
    <property type="entry name" value="SDR_fam"/>
</dbReference>
<evidence type="ECO:0000313" key="3">
    <source>
        <dbReference type="Proteomes" id="UP001226867"/>
    </source>
</evidence>
<name>A0ABT9S788_9BURK</name>
<dbReference type="CDD" id="cd05233">
    <property type="entry name" value="SDR_c"/>
    <property type="match status" value="1"/>
</dbReference>
<organism evidence="2 3">
    <name type="scientific">Variovorax ginsengisoli</name>
    <dbReference type="NCBI Taxonomy" id="363844"/>
    <lineage>
        <taxon>Bacteria</taxon>
        <taxon>Pseudomonadati</taxon>
        <taxon>Pseudomonadota</taxon>
        <taxon>Betaproteobacteria</taxon>
        <taxon>Burkholderiales</taxon>
        <taxon>Comamonadaceae</taxon>
        <taxon>Variovorax</taxon>
    </lineage>
</organism>
<dbReference type="Proteomes" id="UP001226867">
    <property type="component" value="Unassembled WGS sequence"/>
</dbReference>
<dbReference type="SUPFAM" id="SSF51735">
    <property type="entry name" value="NAD(P)-binding Rossmann-fold domains"/>
    <property type="match status" value="1"/>
</dbReference>
<dbReference type="PRINTS" id="PR00080">
    <property type="entry name" value="SDRFAMILY"/>
</dbReference>
<dbReference type="RefSeq" id="WP_307689550.1">
    <property type="nucleotide sequence ID" value="NZ_JAUSRO010000005.1"/>
</dbReference>
<proteinExistence type="predicted"/>
<dbReference type="NCBIfam" id="NF005559">
    <property type="entry name" value="PRK07231.1"/>
    <property type="match status" value="1"/>
</dbReference>
<comment type="caution">
    <text evidence="2">The sequence shown here is derived from an EMBL/GenBank/DDBJ whole genome shotgun (WGS) entry which is preliminary data.</text>
</comment>
<evidence type="ECO:0000256" key="1">
    <source>
        <dbReference type="ARBA" id="ARBA00023002"/>
    </source>
</evidence>
<dbReference type="PRINTS" id="PR00081">
    <property type="entry name" value="GDHRDH"/>
</dbReference>
<dbReference type="InterPro" id="IPR036291">
    <property type="entry name" value="NAD(P)-bd_dom_sf"/>
</dbReference>
<sequence length="256" mass="26050">MGIQSQVPDFDRGVAVVTGAAAGIGRATAMAFASCGARVALIDIDADGLAATSADIRAQGGMALALCHSVADEQAMQAAADEVTRTFGRCDVLVNNAGVLLRGSFTGPDAPAQWRRTLDVNLSGAFYASRAFLPLLQAGPGCIVNVASIHACVAVENSAAYTASKGGLKQLTQALALELAPMGIRVNAVAPGSIETAMTAVTRADGAASSRFLERVPLRRAGQPSDVVNAIQFLASDLASYITGATLPVDGGYLAN</sequence>
<reference evidence="2 3" key="1">
    <citation type="submission" date="2023-07" db="EMBL/GenBank/DDBJ databases">
        <title>Sorghum-associated microbial communities from plants grown in Nebraska, USA.</title>
        <authorList>
            <person name="Schachtman D."/>
        </authorList>
    </citation>
    <scope>NUCLEOTIDE SEQUENCE [LARGE SCALE GENOMIC DNA]</scope>
    <source>
        <strain evidence="2 3">DS1607</strain>
    </source>
</reference>
<dbReference type="PANTHER" id="PTHR43639">
    <property type="entry name" value="OXIDOREDUCTASE, SHORT-CHAIN DEHYDROGENASE/REDUCTASE FAMILY (AFU_ORTHOLOGUE AFUA_5G02870)"/>
    <property type="match status" value="1"/>
</dbReference>
<keyword evidence="3" id="KW-1185">Reference proteome</keyword>
<accession>A0ABT9S788</accession>
<dbReference type="PROSITE" id="PS00061">
    <property type="entry name" value="ADH_SHORT"/>
    <property type="match status" value="1"/>
</dbReference>
<protein>
    <submittedName>
        <fullName evidence="2">NAD(P)-dependent dehydrogenase (Short-subunit alcohol dehydrogenase family)</fullName>
    </submittedName>
</protein>